<accession>A0A0W8F3V9</accession>
<keyword evidence="10 19" id="KW-0812">Transmembrane</keyword>
<dbReference type="AlphaFoldDB" id="A0A0W8F3V9"/>
<evidence type="ECO:0000256" key="5">
    <source>
        <dbReference type="ARBA" id="ARBA00013200"/>
    </source>
</evidence>
<feature type="transmembrane region" description="Helical" evidence="19">
    <location>
        <begin position="57"/>
        <end position="75"/>
    </location>
</feature>
<evidence type="ECO:0000256" key="10">
    <source>
        <dbReference type="ARBA" id="ARBA00022692"/>
    </source>
</evidence>
<dbReference type="HAMAP" id="MF_00719">
    <property type="entry name" value="CobS"/>
    <property type="match status" value="1"/>
</dbReference>
<dbReference type="GO" id="GO:0005886">
    <property type="term" value="C:plasma membrane"/>
    <property type="evidence" value="ECO:0007669"/>
    <property type="project" value="UniProtKB-SubCell"/>
</dbReference>
<sequence length="244" mass="25495">MLLTSLRALLQFTTVLPLGATADFSQFAKRSYLYPLAGYVTGGIAGLCAFWIADPLIAAAVAVTALLIVTGANHFDGLMDLGDGLMAHGSREIRVRALTDRQIGTGGFAAGAAVLLLTFAALTGIRDLLWALIIAEVAGKFSMAVLTVYGEPFREGLHAALHGQAKGWFPLAAALLCTPLLLFPVDPRSLVAAALLAILSPAVLLLISRHLFGGVNGDVVGASHELTRAFVLCAMVLVPMSALF</sequence>
<keyword evidence="8" id="KW-0169">Cobalamin biosynthesis</keyword>
<evidence type="ECO:0000256" key="16">
    <source>
        <dbReference type="ARBA" id="ARBA00032853"/>
    </source>
</evidence>
<keyword evidence="13 19" id="KW-0472">Membrane</keyword>
<dbReference type="PANTHER" id="PTHR34148:SF1">
    <property type="entry name" value="ADENOSYLCOBINAMIDE-GDP RIBAZOLETRANSFERASE"/>
    <property type="match status" value="1"/>
</dbReference>
<gene>
    <name evidence="20" type="ORF">ASZ90_014793</name>
</gene>
<evidence type="ECO:0000256" key="1">
    <source>
        <dbReference type="ARBA" id="ARBA00001946"/>
    </source>
</evidence>
<reference evidence="20" key="1">
    <citation type="journal article" date="2015" name="Proc. Natl. Acad. Sci. U.S.A.">
        <title>Networks of energetic and metabolic interactions define dynamics in microbial communities.</title>
        <authorList>
            <person name="Embree M."/>
            <person name="Liu J.K."/>
            <person name="Al-Bassam M.M."/>
            <person name="Zengler K."/>
        </authorList>
    </citation>
    <scope>NUCLEOTIDE SEQUENCE</scope>
</reference>
<evidence type="ECO:0000256" key="19">
    <source>
        <dbReference type="SAM" id="Phobius"/>
    </source>
</evidence>
<protein>
    <recommendedName>
        <fullName evidence="6">Adenosylcobinamide-GDP ribazoletransferase</fullName>
        <ecNumber evidence="5">2.7.8.26</ecNumber>
    </recommendedName>
    <alternativeName>
        <fullName evidence="16">Cobalamin synthase</fullName>
    </alternativeName>
    <alternativeName>
        <fullName evidence="15">Cobalamin-5'-phosphate synthase</fullName>
    </alternativeName>
</protein>
<evidence type="ECO:0000256" key="9">
    <source>
        <dbReference type="ARBA" id="ARBA00022679"/>
    </source>
</evidence>
<comment type="caution">
    <text evidence="20">The sequence shown here is derived from an EMBL/GenBank/DDBJ whole genome shotgun (WGS) entry which is preliminary data.</text>
</comment>
<evidence type="ECO:0000256" key="15">
    <source>
        <dbReference type="ARBA" id="ARBA00032605"/>
    </source>
</evidence>
<evidence type="ECO:0000256" key="7">
    <source>
        <dbReference type="ARBA" id="ARBA00022475"/>
    </source>
</evidence>
<dbReference type="GO" id="GO:0051073">
    <property type="term" value="F:adenosylcobinamide-GDP ribazoletransferase activity"/>
    <property type="evidence" value="ECO:0007669"/>
    <property type="project" value="UniProtKB-EC"/>
</dbReference>
<evidence type="ECO:0000256" key="6">
    <source>
        <dbReference type="ARBA" id="ARBA00015850"/>
    </source>
</evidence>
<dbReference type="EC" id="2.7.8.26" evidence="5"/>
<dbReference type="UniPathway" id="UPA00148">
    <property type="reaction ID" value="UER00238"/>
</dbReference>
<evidence type="ECO:0000256" key="8">
    <source>
        <dbReference type="ARBA" id="ARBA00022573"/>
    </source>
</evidence>
<dbReference type="Pfam" id="PF02654">
    <property type="entry name" value="CobS"/>
    <property type="match status" value="1"/>
</dbReference>
<comment type="function">
    <text evidence="14">Joins adenosylcobinamide-GDP and alpha-ribazole to generate adenosylcobalamin (Ado-cobalamin). Also synthesizes adenosylcobalamin 5'-phosphate from adenosylcobinamide-GDP and alpha-ribazole 5'-phosphate.</text>
</comment>
<evidence type="ECO:0000256" key="11">
    <source>
        <dbReference type="ARBA" id="ARBA00022842"/>
    </source>
</evidence>
<evidence type="ECO:0000256" key="2">
    <source>
        <dbReference type="ARBA" id="ARBA00004651"/>
    </source>
</evidence>
<organism evidence="20">
    <name type="scientific">hydrocarbon metagenome</name>
    <dbReference type="NCBI Taxonomy" id="938273"/>
    <lineage>
        <taxon>unclassified sequences</taxon>
        <taxon>metagenomes</taxon>
        <taxon>ecological metagenomes</taxon>
    </lineage>
</organism>
<dbReference type="InterPro" id="IPR003805">
    <property type="entry name" value="CobS"/>
</dbReference>
<keyword evidence="7" id="KW-1003">Cell membrane</keyword>
<evidence type="ECO:0000256" key="4">
    <source>
        <dbReference type="ARBA" id="ARBA00010561"/>
    </source>
</evidence>
<keyword evidence="9" id="KW-0808">Transferase</keyword>
<feature type="transmembrane region" description="Helical" evidence="19">
    <location>
        <begin position="190"/>
        <end position="207"/>
    </location>
</feature>
<feature type="transmembrane region" description="Helical" evidence="19">
    <location>
        <begin position="167"/>
        <end position="183"/>
    </location>
</feature>
<evidence type="ECO:0000256" key="18">
    <source>
        <dbReference type="ARBA" id="ARBA00049504"/>
    </source>
</evidence>
<dbReference type="PANTHER" id="PTHR34148">
    <property type="entry name" value="ADENOSYLCOBINAMIDE-GDP RIBAZOLETRANSFERASE"/>
    <property type="match status" value="1"/>
</dbReference>
<dbReference type="NCBIfam" id="TIGR00317">
    <property type="entry name" value="cobS"/>
    <property type="match status" value="1"/>
</dbReference>
<evidence type="ECO:0000256" key="12">
    <source>
        <dbReference type="ARBA" id="ARBA00022989"/>
    </source>
</evidence>
<feature type="transmembrane region" description="Helical" evidence="19">
    <location>
        <begin position="32"/>
        <end position="52"/>
    </location>
</feature>
<proteinExistence type="inferred from homology"/>
<dbReference type="GO" id="GO:0009236">
    <property type="term" value="P:cobalamin biosynthetic process"/>
    <property type="evidence" value="ECO:0007669"/>
    <property type="project" value="UniProtKB-UniPathway"/>
</dbReference>
<evidence type="ECO:0000313" key="20">
    <source>
        <dbReference type="EMBL" id="KUG15548.1"/>
    </source>
</evidence>
<comment type="catalytic activity">
    <reaction evidence="17">
        <text>alpha-ribazole + adenosylcob(III)inamide-GDP = adenosylcob(III)alamin + GMP + H(+)</text>
        <dbReference type="Rhea" id="RHEA:16049"/>
        <dbReference type="ChEBI" id="CHEBI:10329"/>
        <dbReference type="ChEBI" id="CHEBI:15378"/>
        <dbReference type="ChEBI" id="CHEBI:18408"/>
        <dbReference type="ChEBI" id="CHEBI:58115"/>
        <dbReference type="ChEBI" id="CHEBI:60487"/>
        <dbReference type="EC" id="2.7.8.26"/>
    </reaction>
</comment>
<comment type="pathway">
    <text evidence="3">Cofactor biosynthesis; adenosylcobalamin biosynthesis; adenosylcobalamin from cob(II)yrinate a,c-diamide: step 7/7.</text>
</comment>
<evidence type="ECO:0000256" key="14">
    <source>
        <dbReference type="ARBA" id="ARBA00025228"/>
    </source>
</evidence>
<dbReference type="EMBL" id="LNQE01001550">
    <property type="protein sequence ID" value="KUG15548.1"/>
    <property type="molecule type" value="Genomic_DNA"/>
</dbReference>
<comment type="subcellular location">
    <subcellularLocation>
        <location evidence="2">Cell membrane</location>
        <topology evidence="2">Multi-pass membrane protein</topology>
    </subcellularLocation>
</comment>
<keyword evidence="11" id="KW-0460">Magnesium</keyword>
<feature type="transmembrane region" description="Helical" evidence="19">
    <location>
        <begin position="103"/>
        <end position="122"/>
    </location>
</feature>
<comment type="catalytic activity">
    <reaction evidence="18">
        <text>alpha-ribazole 5'-phosphate + adenosylcob(III)inamide-GDP = adenosylcob(III)alamin 5'-phosphate + GMP + H(+)</text>
        <dbReference type="Rhea" id="RHEA:23560"/>
        <dbReference type="ChEBI" id="CHEBI:15378"/>
        <dbReference type="ChEBI" id="CHEBI:57918"/>
        <dbReference type="ChEBI" id="CHEBI:58115"/>
        <dbReference type="ChEBI" id="CHEBI:60487"/>
        <dbReference type="ChEBI" id="CHEBI:60493"/>
        <dbReference type="EC" id="2.7.8.26"/>
    </reaction>
</comment>
<dbReference type="GO" id="GO:0008818">
    <property type="term" value="F:cobalamin 5'-phosphate synthase activity"/>
    <property type="evidence" value="ECO:0007669"/>
    <property type="project" value="InterPro"/>
</dbReference>
<name>A0A0W8F3V9_9ZZZZ</name>
<keyword evidence="12 19" id="KW-1133">Transmembrane helix</keyword>
<comment type="similarity">
    <text evidence="4">Belongs to the CobS family.</text>
</comment>
<comment type="cofactor">
    <cofactor evidence="1">
        <name>Mg(2+)</name>
        <dbReference type="ChEBI" id="CHEBI:18420"/>
    </cofactor>
</comment>
<evidence type="ECO:0000256" key="3">
    <source>
        <dbReference type="ARBA" id="ARBA00004663"/>
    </source>
</evidence>
<evidence type="ECO:0000256" key="17">
    <source>
        <dbReference type="ARBA" id="ARBA00048623"/>
    </source>
</evidence>
<evidence type="ECO:0000256" key="13">
    <source>
        <dbReference type="ARBA" id="ARBA00023136"/>
    </source>
</evidence>